<dbReference type="AlphaFoldDB" id="O17527"/>
<dbReference type="PROSITE" id="PS00028">
    <property type="entry name" value="ZINC_FINGER_C2H2_1"/>
    <property type="match status" value="1"/>
</dbReference>
<dbReference type="IntAct" id="O17527">
    <property type="interactions" value="1"/>
</dbReference>
<dbReference type="OMA" id="HGLETHI"/>
<evidence type="ECO:0000313" key="2">
    <source>
        <dbReference type="EMBL" id="CCD69836.1"/>
    </source>
</evidence>
<dbReference type="PANTHER" id="PTHR33936">
    <property type="entry name" value="PROTEIN CBG17840"/>
    <property type="match status" value="1"/>
</dbReference>
<dbReference type="SMART" id="SM00355">
    <property type="entry name" value="ZnF_C2H2"/>
    <property type="match status" value="3"/>
</dbReference>
<protein>
    <submittedName>
        <fullName evidence="2">C2H2-type domain-containing protein</fullName>
    </submittedName>
</protein>
<dbReference type="InParanoid" id="O17527"/>
<dbReference type="OrthoDB" id="5877824at2759"/>
<proteinExistence type="predicted"/>
<dbReference type="PaxDb" id="6239-W02D7.6"/>
<dbReference type="GeneID" id="179212"/>
<dbReference type="FunCoup" id="O17527">
    <property type="interactions" value="5"/>
</dbReference>
<dbReference type="KEGG" id="cel:CELE_W02D7.6"/>
<dbReference type="PANTHER" id="PTHR33936:SF22">
    <property type="entry name" value="C2H2-TYPE DOMAIN-CONTAINING PROTEIN"/>
    <property type="match status" value="1"/>
</dbReference>
<evidence type="ECO:0000313" key="4">
    <source>
        <dbReference type="WormBase" id="W02D7.6"/>
    </source>
</evidence>
<dbReference type="WormBase" id="W02D7.6">
    <property type="protein sequence ID" value="CE31082"/>
    <property type="gene ID" value="WBGene00020942"/>
</dbReference>
<organism evidence="2 3">
    <name type="scientific">Caenorhabditis elegans</name>
    <dbReference type="NCBI Taxonomy" id="6239"/>
    <lineage>
        <taxon>Eukaryota</taxon>
        <taxon>Metazoa</taxon>
        <taxon>Ecdysozoa</taxon>
        <taxon>Nematoda</taxon>
        <taxon>Chromadorea</taxon>
        <taxon>Rhabditida</taxon>
        <taxon>Rhabditina</taxon>
        <taxon>Rhabditomorpha</taxon>
        <taxon>Rhabditoidea</taxon>
        <taxon>Rhabditidae</taxon>
        <taxon>Peloderinae</taxon>
        <taxon>Caenorhabditis</taxon>
    </lineage>
</organism>
<dbReference type="Proteomes" id="UP000001940">
    <property type="component" value="Chromosome V"/>
</dbReference>
<dbReference type="HOGENOM" id="CLU_863912_0_0_1"/>
<dbReference type="Bgee" id="WBGene00020942">
    <property type="expression patterns" value="Expressed in germ line (C elegans) and 4 other cell types or tissues"/>
</dbReference>
<dbReference type="PhylomeDB" id="O17527"/>
<accession>O17527</accession>
<dbReference type="InterPro" id="IPR013087">
    <property type="entry name" value="Znf_C2H2_type"/>
</dbReference>
<dbReference type="UCSC" id="W02D7.6">
    <property type="organism name" value="c. elegans"/>
</dbReference>
<keyword evidence="3" id="KW-1185">Reference proteome</keyword>
<dbReference type="PIR" id="T29843">
    <property type="entry name" value="T29843"/>
</dbReference>
<name>O17527_CAEEL</name>
<dbReference type="RefSeq" id="NP_505144.2">
    <property type="nucleotide sequence ID" value="NM_072743.4"/>
</dbReference>
<evidence type="ECO:0000313" key="3">
    <source>
        <dbReference type="Proteomes" id="UP000001940"/>
    </source>
</evidence>
<sequence>MEYLIKCPICEYSSKKSANVIRHLESKHKANSTHIDEFRRRLASSRAHELRGIRAWTCGLCGTTIPSKLGLERHIYRRHRMEYATREGKSLLMRKAYAEQPIEESLVLPQATTARPNMRRTTGCVACPVEYCQYLFQTRANLAEHFTEHHYLGSQLEKHSFASEAEFQTWLQEKDEQTCTAWKKRSSRDIGGRIVMYRLCRHEGLFKSSGTTSTNGKPCPAFLNVLTNELTGKVDVIGYYEHFGHHKDHRYRFLNDQETAIIFELADAGYSNPEIVKECMKYGETSRLSFLSCQDLSYLIKRRKKLREYEENWRSVHHDHTY</sequence>
<dbReference type="EMBL" id="BX284605">
    <property type="protein sequence ID" value="CCD69836.1"/>
    <property type="molecule type" value="Genomic_DNA"/>
</dbReference>
<dbReference type="InterPro" id="IPR052797">
    <property type="entry name" value="RegFact_GeneExpr_CellDeath"/>
</dbReference>
<dbReference type="CTD" id="179212"/>
<gene>
    <name evidence="2" type="ORF">CELE_W02D7.6</name>
    <name evidence="2 4" type="ORF">W02D7.6</name>
</gene>
<feature type="domain" description="C2H2-type" evidence="1">
    <location>
        <begin position="58"/>
        <end position="79"/>
    </location>
</feature>
<reference evidence="2 3" key="1">
    <citation type="journal article" date="1998" name="Science">
        <title>Genome sequence of the nematode C. elegans: a platform for investigating biology.</title>
        <authorList>
            <consortium name="The C. elegans sequencing consortium"/>
            <person name="Sulson J.E."/>
            <person name="Waterston R."/>
        </authorList>
    </citation>
    <scope>NUCLEOTIDE SEQUENCE [LARGE SCALE GENOMIC DNA]</scope>
    <source>
        <strain evidence="2 3">Bristol N2</strain>
    </source>
</reference>
<evidence type="ECO:0000259" key="1">
    <source>
        <dbReference type="PROSITE" id="PS00028"/>
    </source>
</evidence>
<dbReference type="Gene3D" id="3.30.160.60">
    <property type="entry name" value="Classic Zinc Finger"/>
    <property type="match status" value="1"/>
</dbReference>
<dbReference type="AGR" id="WB:WBGene00020942"/>
<dbReference type="eggNOG" id="ENOG502QVXX">
    <property type="taxonomic scope" value="Eukaryota"/>
</dbReference>